<evidence type="ECO:0000256" key="2">
    <source>
        <dbReference type="ARBA" id="ARBA00022737"/>
    </source>
</evidence>
<dbReference type="InterPro" id="IPR015943">
    <property type="entry name" value="WD40/YVTN_repeat-like_dom_sf"/>
</dbReference>
<feature type="repeat" description="WD" evidence="3">
    <location>
        <begin position="384"/>
        <end position="424"/>
    </location>
</feature>
<dbReference type="SMART" id="SM00320">
    <property type="entry name" value="WD40"/>
    <property type="match status" value="2"/>
</dbReference>
<dbReference type="PROSITE" id="PS00678">
    <property type="entry name" value="WD_REPEATS_1"/>
    <property type="match status" value="1"/>
</dbReference>
<gene>
    <name evidence="4" type="ORF">TVAG_433120</name>
</gene>
<dbReference type="PROSITE" id="PS50294">
    <property type="entry name" value="WD_REPEATS_REGION"/>
    <property type="match status" value="2"/>
</dbReference>
<sequence length="520" mass="58156">MNSEEKSDARYFPSETETNILVNYLKIYFSNPERSVKRSQVVQDVVKILSEMNSHWNHRTVRLWFNNNKKLLGHSQPQQNSQPSSQETMFDAPVQIVPKNVYLPPRPASAATVLPYFDQSNYYDQNMYAQQQYQPVQQLLPSTVSMVPPKPTSISAQLETQKEFLSQPQPIDVYNRADQMLHNAILNSNIQKWDEFVLPQTGQKSIFDRNSISYNAHQFNYTLPVDITPFDTIDASYCSNKSPAIIISDKTLTVEKHTVELPLTSYATSITVNPADGSIWTYSGNTIYGIDTNLELIAQVSTGNHVSKSAALTFLDDQLVFATNSYVSCWSLSGIQENSMSLGFSTYMTSISAISPIGDCLLLSSCDNHSIYMFAKQGLLIQRFVGHCAGVTSLSTVNENVFLTGSADQTIRIWDKRQGPQLTLCRHNGIVTSVCASDDGNLIASGGTDNIVRVWDLRKSEVCFGGKCSSPPQSLALNDNVLTVVTSEAVEEKYYNNCKFIDPVYDENIPQNGLLHYQIF</sequence>
<dbReference type="STRING" id="5722.A2DIV3"/>
<dbReference type="PANTHER" id="PTHR19848">
    <property type="entry name" value="WD40 REPEAT PROTEIN"/>
    <property type="match status" value="1"/>
</dbReference>
<dbReference type="InterPro" id="IPR011047">
    <property type="entry name" value="Quinoprotein_ADH-like_sf"/>
</dbReference>
<dbReference type="InterPro" id="IPR001680">
    <property type="entry name" value="WD40_rpt"/>
</dbReference>
<dbReference type="EMBL" id="DS113205">
    <property type="protein sequence ID" value="EAY19716.1"/>
    <property type="molecule type" value="Genomic_DNA"/>
</dbReference>
<accession>A2DIV3</accession>
<dbReference type="PANTHER" id="PTHR19848:SF8">
    <property type="entry name" value="F-BOX AND WD REPEAT DOMAIN CONTAINING 7"/>
    <property type="match status" value="1"/>
</dbReference>
<evidence type="ECO:0000313" key="5">
    <source>
        <dbReference type="Proteomes" id="UP000001542"/>
    </source>
</evidence>
<evidence type="ECO:0000256" key="1">
    <source>
        <dbReference type="ARBA" id="ARBA00022574"/>
    </source>
</evidence>
<reference evidence="4" key="1">
    <citation type="submission" date="2006-10" db="EMBL/GenBank/DDBJ databases">
        <authorList>
            <person name="Amadeo P."/>
            <person name="Zhao Q."/>
            <person name="Wortman J."/>
            <person name="Fraser-Liggett C."/>
            <person name="Carlton J."/>
        </authorList>
    </citation>
    <scope>NUCLEOTIDE SEQUENCE</scope>
    <source>
        <strain evidence="4">G3</strain>
    </source>
</reference>
<dbReference type="OrthoDB" id="1068471at2759"/>
<dbReference type="PROSITE" id="PS50082">
    <property type="entry name" value="WD_REPEATS_2"/>
    <property type="match status" value="2"/>
</dbReference>
<dbReference type="RefSeq" id="XP_001580702.1">
    <property type="nucleotide sequence ID" value="XM_001580652.1"/>
</dbReference>
<dbReference type="VEuPathDB" id="TrichDB:TVAG_433120"/>
<dbReference type="AlphaFoldDB" id="A2DIV3"/>
<proteinExistence type="predicted"/>
<dbReference type="SUPFAM" id="SSF50998">
    <property type="entry name" value="Quinoprotein alcohol dehydrogenase-like"/>
    <property type="match status" value="1"/>
</dbReference>
<dbReference type="VEuPathDB" id="TrichDB:TVAGG3_0561980"/>
<keyword evidence="2" id="KW-0677">Repeat</keyword>
<protein>
    <submittedName>
        <fullName evidence="4">Uncharacterized protein</fullName>
    </submittedName>
</protein>
<reference evidence="4" key="2">
    <citation type="journal article" date="2007" name="Science">
        <title>Draft genome sequence of the sexually transmitted pathogen Trichomonas vaginalis.</title>
        <authorList>
            <person name="Carlton J.M."/>
            <person name="Hirt R.P."/>
            <person name="Silva J.C."/>
            <person name="Delcher A.L."/>
            <person name="Schatz M."/>
            <person name="Zhao Q."/>
            <person name="Wortman J.R."/>
            <person name="Bidwell S.L."/>
            <person name="Alsmark U.C.M."/>
            <person name="Besteiro S."/>
            <person name="Sicheritz-Ponten T."/>
            <person name="Noel C.J."/>
            <person name="Dacks J.B."/>
            <person name="Foster P.G."/>
            <person name="Simillion C."/>
            <person name="Van de Peer Y."/>
            <person name="Miranda-Saavedra D."/>
            <person name="Barton G.J."/>
            <person name="Westrop G.D."/>
            <person name="Mueller S."/>
            <person name="Dessi D."/>
            <person name="Fiori P.L."/>
            <person name="Ren Q."/>
            <person name="Paulsen I."/>
            <person name="Zhang H."/>
            <person name="Bastida-Corcuera F.D."/>
            <person name="Simoes-Barbosa A."/>
            <person name="Brown M.T."/>
            <person name="Hayes R.D."/>
            <person name="Mukherjee M."/>
            <person name="Okumura C.Y."/>
            <person name="Schneider R."/>
            <person name="Smith A.J."/>
            <person name="Vanacova S."/>
            <person name="Villalvazo M."/>
            <person name="Haas B.J."/>
            <person name="Pertea M."/>
            <person name="Feldblyum T.V."/>
            <person name="Utterback T.R."/>
            <person name="Shu C.L."/>
            <person name="Osoegawa K."/>
            <person name="de Jong P.J."/>
            <person name="Hrdy I."/>
            <person name="Horvathova L."/>
            <person name="Zubacova Z."/>
            <person name="Dolezal P."/>
            <person name="Malik S.B."/>
            <person name="Logsdon J.M. Jr."/>
            <person name="Henze K."/>
            <person name="Gupta A."/>
            <person name="Wang C.C."/>
            <person name="Dunne R.L."/>
            <person name="Upcroft J.A."/>
            <person name="Upcroft P."/>
            <person name="White O."/>
            <person name="Salzberg S.L."/>
            <person name="Tang P."/>
            <person name="Chiu C.-H."/>
            <person name="Lee Y.-S."/>
            <person name="Embley T.M."/>
            <person name="Coombs G.H."/>
            <person name="Mottram J.C."/>
            <person name="Tachezy J."/>
            <person name="Fraser-Liggett C.M."/>
            <person name="Johnson P.J."/>
        </authorList>
    </citation>
    <scope>NUCLEOTIDE SEQUENCE [LARGE SCALE GENOMIC DNA]</scope>
    <source>
        <strain evidence="4">G3</strain>
    </source>
</reference>
<feature type="repeat" description="WD" evidence="3">
    <location>
        <begin position="424"/>
        <end position="461"/>
    </location>
</feature>
<name>A2DIV3_TRIV3</name>
<dbReference type="Pfam" id="PF00400">
    <property type="entry name" value="WD40"/>
    <property type="match status" value="2"/>
</dbReference>
<evidence type="ECO:0000313" key="4">
    <source>
        <dbReference type="EMBL" id="EAY19716.1"/>
    </source>
</evidence>
<dbReference type="KEGG" id="tva:5465245"/>
<dbReference type="InterPro" id="IPR019775">
    <property type="entry name" value="WD40_repeat_CS"/>
</dbReference>
<dbReference type="InParanoid" id="A2DIV3"/>
<keyword evidence="5" id="KW-1185">Reference proteome</keyword>
<dbReference type="SMR" id="A2DIV3"/>
<dbReference type="Gene3D" id="2.130.10.10">
    <property type="entry name" value="YVTN repeat-like/Quinoprotein amine dehydrogenase"/>
    <property type="match status" value="1"/>
</dbReference>
<keyword evidence="1 3" id="KW-0853">WD repeat</keyword>
<dbReference type="eggNOG" id="KOG0265">
    <property type="taxonomic scope" value="Eukaryota"/>
</dbReference>
<dbReference type="Proteomes" id="UP000001542">
    <property type="component" value="Unassembled WGS sequence"/>
</dbReference>
<evidence type="ECO:0000256" key="3">
    <source>
        <dbReference type="PROSITE-ProRule" id="PRU00221"/>
    </source>
</evidence>
<organism evidence="4 5">
    <name type="scientific">Trichomonas vaginalis (strain ATCC PRA-98 / G3)</name>
    <dbReference type="NCBI Taxonomy" id="412133"/>
    <lineage>
        <taxon>Eukaryota</taxon>
        <taxon>Metamonada</taxon>
        <taxon>Parabasalia</taxon>
        <taxon>Trichomonadida</taxon>
        <taxon>Trichomonadidae</taxon>
        <taxon>Trichomonas</taxon>
    </lineage>
</organism>